<accession>A0ABN6RB24</accession>
<evidence type="ECO:0000313" key="4">
    <source>
        <dbReference type="EMBL" id="BDM74766.1"/>
    </source>
</evidence>
<feature type="domain" description="Ku" evidence="3">
    <location>
        <begin position="10"/>
        <end position="77"/>
    </location>
</feature>
<dbReference type="InterPro" id="IPR006164">
    <property type="entry name" value="DNA_bd_Ku70/Ku80"/>
</dbReference>
<dbReference type="PANTHER" id="PTHR41251">
    <property type="entry name" value="NON-HOMOLOGOUS END JOINING PROTEIN KU"/>
    <property type="match status" value="1"/>
</dbReference>
<name>A0ABN6RB24_STRNI</name>
<gene>
    <name evidence="4" type="ORF">HEK616_82530</name>
</gene>
<evidence type="ECO:0000313" key="5">
    <source>
        <dbReference type="Proteomes" id="UP001059597"/>
    </source>
</evidence>
<geneLocation type="plasmid" evidence="4 5">
    <name>SNP1</name>
</geneLocation>
<dbReference type="SUPFAM" id="SSF100939">
    <property type="entry name" value="SPOC domain-like"/>
    <property type="match status" value="1"/>
</dbReference>
<evidence type="ECO:0000256" key="2">
    <source>
        <dbReference type="ARBA" id="ARBA00023172"/>
    </source>
</evidence>
<keyword evidence="1" id="KW-0238">DNA-binding</keyword>
<dbReference type="Pfam" id="PF02735">
    <property type="entry name" value="Ku"/>
    <property type="match status" value="1"/>
</dbReference>
<dbReference type="Proteomes" id="UP001059597">
    <property type="component" value="Plasmid SNP1"/>
</dbReference>
<keyword evidence="4" id="KW-0614">Plasmid</keyword>
<dbReference type="InterPro" id="IPR009187">
    <property type="entry name" value="Prok_Ku"/>
</dbReference>
<dbReference type="PANTHER" id="PTHR41251:SF1">
    <property type="entry name" value="NON-HOMOLOGOUS END JOINING PROTEIN KU"/>
    <property type="match status" value="1"/>
</dbReference>
<sequence length="79" mass="8415">MSSGVRAQCDLDALPLPTKRVIEVLGFVGTDETDPLLYARPYWVGAAGSGAQRPYALLVEALARTGRVGVCKLALRSLL</sequence>
<evidence type="ECO:0000256" key="1">
    <source>
        <dbReference type="ARBA" id="ARBA00023125"/>
    </source>
</evidence>
<proteinExistence type="predicted"/>
<evidence type="ECO:0000259" key="3">
    <source>
        <dbReference type="Pfam" id="PF02735"/>
    </source>
</evidence>
<reference evidence="4" key="1">
    <citation type="submission" date="2022-06" db="EMBL/GenBank/DDBJ databases">
        <title>Complete genome sequence of Streptomyces nigrescens HEK616.</title>
        <authorList>
            <person name="Asamizu S."/>
            <person name="Onaka H."/>
        </authorList>
    </citation>
    <scope>NUCLEOTIDE SEQUENCE</scope>
    <source>
        <strain evidence="4">HEK616</strain>
        <plasmid evidence="4">SNP1</plasmid>
    </source>
</reference>
<dbReference type="EMBL" id="AP026074">
    <property type="protein sequence ID" value="BDM74766.1"/>
    <property type="molecule type" value="Genomic_DNA"/>
</dbReference>
<organism evidence="4 5">
    <name type="scientific">Streptomyces nigrescens</name>
    <dbReference type="NCBI Taxonomy" id="1920"/>
    <lineage>
        <taxon>Bacteria</taxon>
        <taxon>Bacillati</taxon>
        <taxon>Actinomycetota</taxon>
        <taxon>Actinomycetes</taxon>
        <taxon>Kitasatosporales</taxon>
        <taxon>Streptomycetaceae</taxon>
        <taxon>Streptomyces</taxon>
    </lineage>
</organism>
<keyword evidence="5" id="KW-1185">Reference proteome</keyword>
<dbReference type="Gene3D" id="2.40.290.10">
    <property type="match status" value="1"/>
</dbReference>
<dbReference type="InterPro" id="IPR016194">
    <property type="entry name" value="SPOC-like_C_dom_sf"/>
</dbReference>
<protein>
    <recommendedName>
        <fullName evidence="3">Ku domain-containing protein</fullName>
    </recommendedName>
</protein>
<keyword evidence="2" id="KW-0233">DNA recombination</keyword>